<evidence type="ECO:0000256" key="3">
    <source>
        <dbReference type="ARBA" id="ARBA00022729"/>
    </source>
</evidence>
<keyword evidence="8" id="KW-1185">Reference proteome</keyword>
<dbReference type="PANTHER" id="PTHR23412:SF6">
    <property type="entry name" value="MESOTHELIN"/>
    <property type="match status" value="1"/>
</dbReference>
<reference evidence="7" key="2">
    <citation type="submission" date="2025-09" db="UniProtKB">
        <authorList>
            <consortium name="Ensembl"/>
        </authorList>
    </citation>
    <scope>IDENTIFICATION</scope>
</reference>
<evidence type="ECO:0000256" key="1">
    <source>
        <dbReference type="ARBA" id="ARBA00004370"/>
    </source>
</evidence>
<keyword evidence="5" id="KW-0472">Membrane</keyword>
<comment type="similarity">
    <text evidence="2">Belongs to the mesothelin family.</text>
</comment>
<keyword evidence="4" id="KW-0130">Cell adhesion</keyword>
<dbReference type="GeneTree" id="ENSGT00950000182957"/>
<dbReference type="GO" id="GO:0016020">
    <property type="term" value="C:membrane"/>
    <property type="evidence" value="ECO:0007669"/>
    <property type="project" value="UniProtKB-SubCell"/>
</dbReference>
<evidence type="ECO:0000256" key="5">
    <source>
        <dbReference type="ARBA" id="ARBA00023136"/>
    </source>
</evidence>
<dbReference type="PANTHER" id="PTHR23412">
    <property type="entry name" value="STEREOCILIN RELATED"/>
    <property type="match status" value="1"/>
</dbReference>
<keyword evidence="3" id="KW-0732">Signal</keyword>
<dbReference type="InterPro" id="IPR010335">
    <property type="entry name" value="Mesothelin"/>
</dbReference>
<dbReference type="InterPro" id="IPR026664">
    <property type="entry name" value="Stereocilin-rel"/>
</dbReference>
<reference evidence="7" key="1">
    <citation type="submission" date="2025-08" db="UniProtKB">
        <authorList>
            <consortium name="Ensembl"/>
        </authorList>
    </citation>
    <scope>IDENTIFICATION</scope>
</reference>
<dbReference type="GO" id="GO:0009986">
    <property type="term" value="C:cell surface"/>
    <property type="evidence" value="ECO:0007669"/>
    <property type="project" value="TreeGrafter"/>
</dbReference>
<evidence type="ECO:0000313" key="7">
    <source>
        <dbReference type="Ensembl" id="ENSFHEP00000003680.1"/>
    </source>
</evidence>
<dbReference type="Ensembl" id="ENSFHET00000010139.1">
    <property type="protein sequence ID" value="ENSFHEP00000003680.1"/>
    <property type="gene ID" value="ENSFHEG00000004591.1"/>
</dbReference>
<comment type="subcellular location">
    <subcellularLocation>
        <location evidence="1">Membrane</location>
    </subcellularLocation>
</comment>
<protein>
    <submittedName>
        <fullName evidence="7">Si:ch211-188p14.4</fullName>
    </submittedName>
</protein>
<dbReference type="Pfam" id="PF06060">
    <property type="entry name" value="Mesothelin"/>
    <property type="match status" value="2"/>
</dbReference>
<evidence type="ECO:0000313" key="8">
    <source>
        <dbReference type="Proteomes" id="UP000265000"/>
    </source>
</evidence>
<name>A0A3Q2NWW5_FUNHE</name>
<evidence type="ECO:0000256" key="4">
    <source>
        <dbReference type="ARBA" id="ARBA00022889"/>
    </source>
</evidence>
<keyword evidence="6" id="KW-0325">Glycoprotein</keyword>
<dbReference type="AlphaFoldDB" id="A0A3Q2NWW5"/>
<dbReference type="GO" id="GO:0007160">
    <property type="term" value="P:cell-matrix adhesion"/>
    <property type="evidence" value="ECO:0007669"/>
    <property type="project" value="TreeGrafter"/>
</dbReference>
<dbReference type="Proteomes" id="UP000265000">
    <property type="component" value="Unplaced"/>
</dbReference>
<dbReference type="STRING" id="8078.ENSFHEP00000003680"/>
<proteinExistence type="inferred from homology"/>
<sequence>ILSAPKILQLTFVNKIISLFKDPLTLLLSVPNRLASAIPPSLLALPEGSVDIKIINAMLWTPDQVRINVSFGLNASVSGSFRLLSPFVLQGFTCTSVQKMTPDKVTGLIRAVRPRLGLPKVVLKESQLTCMYNLVRNSLTENFLDYPSDMLLFFETQNIQKDRCRSYFSALGAADFSVASGILRKGPQLFTEATTCLGLTGLSLSRDAVEVLGNMVCTLDRSYIENSDPFILEKLKACKDLSDGQVAAVETLLLSGETTAKRNFLKTFMPNLRKLKTQKIKLKNLFRQIIPIVAKRAAGCTEGNISQVIISDPAFPFGYDETQFDLCLDIPVLRDNLNTICQKVDDDEFQKVILKKLSLAYPSGVPDQAVQMLGSVSRVATLEDISKWSITKVDTLSALFSADDGSWETEKSKEIIEQYLRTSGNSLGPTELTIIGSNLCSLNASRLKTISPLSILLVLPANVASCSTEQKTVLYETSSNAFLVYRPSFIDYYNLMKPYLGTDGTLSIL</sequence>
<organism evidence="7 8">
    <name type="scientific">Fundulus heteroclitus</name>
    <name type="common">Killifish</name>
    <name type="synonym">Mummichog</name>
    <dbReference type="NCBI Taxonomy" id="8078"/>
    <lineage>
        <taxon>Eukaryota</taxon>
        <taxon>Metazoa</taxon>
        <taxon>Chordata</taxon>
        <taxon>Craniata</taxon>
        <taxon>Vertebrata</taxon>
        <taxon>Euteleostomi</taxon>
        <taxon>Actinopterygii</taxon>
        <taxon>Neopterygii</taxon>
        <taxon>Teleostei</taxon>
        <taxon>Neoteleostei</taxon>
        <taxon>Acanthomorphata</taxon>
        <taxon>Ovalentaria</taxon>
        <taxon>Atherinomorphae</taxon>
        <taxon>Cyprinodontiformes</taxon>
        <taxon>Fundulidae</taxon>
        <taxon>Fundulus</taxon>
    </lineage>
</organism>
<evidence type="ECO:0000256" key="6">
    <source>
        <dbReference type="ARBA" id="ARBA00023180"/>
    </source>
</evidence>
<evidence type="ECO:0000256" key="2">
    <source>
        <dbReference type="ARBA" id="ARBA00011016"/>
    </source>
</evidence>
<accession>A0A3Q2NWW5</accession>